<keyword evidence="1" id="KW-0472">Membrane</keyword>
<keyword evidence="1" id="KW-1133">Transmembrane helix</keyword>
<proteinExistence type="predicted"/>
<name>A0A843WY26_COLES</name>
<protein>
    <submittedName>
        <fullName evidence="2">Uncharacterized protein</fullName>
    </submittedName>
</protein>
<comment type="caution">
    <text evidence="2">The sequence shown here is derived from an EMBL/GenBank/DDBJ whole genome shotgun (WGS) entry which is preliminary data.</text>
</comment>
<gene>
    <name evidence="2" type="ORF">Taro_048397</name>
</gene>
<feature type="transmembrane region" description="Helical" evidence="1">
    <location>
        <begin position="98"/>
        <end position="116"/>
    </location>
</feature>
<accession>A0A843WY26</accession>
<sequence>MAFSSRRFRVFLVALACTAVLAWLCLAPVGVVGLALGRPVLLVVLASVFSRFRGPILGCQPVMAPTLSRNGALVVLVEVLLGPACFASAVLLTAVSFLMVRVVWSFGSCILVKVLPRIALCRFWRRFFPGVLCVRFGPPLCCPCDSKCAVWLGRVLVRFSQDSSWHFLVEVLPKIYGWRRDPRDPWRGSERSGHYTADVNAPDMHGTDMPFHACPSDDALKEAATSVDSIGQDTISRSIKSNALMPMCNLRMGIVTTEAMASRGRLANVQVHEEEQRENANAGQ</sequence>
<dbReference type="Proteomes" id="UP000652761">
    <property type="component" value="Unassembled WGS sequence"/>
</dbReference>
<feature type="transmembrane region" description="Helical" evidence="1">
    <location>
        <begin position="71"/>
        <end position="92"/>
    </location>
</feature>
<dbReference type="EMBL" id="NMUH01006521">
    <property type="protein sequence ID" value="MQM15452.1"/>
    <property type="molecule type" value="Genomic_DNA"/>
</dbReference>
<keyword evidence="1" id="KW-0812">Transmembrane</keyword>
<organism evidence="2 3">
    <name type="scientific">Colocasia esculenta</name>
    <name type="common">Wild taro</name>
    <name type="synonym">Arum esculentum</name>
    <dbReference type="NCBI Taxonomy" id="4460"/>
    <lineage>
        <taxon>Eukaryota</taxon>
        <taxon>Viridiplantae</taxon>
        <taxon>Streptophyta</taxon>
        <taxon>Embryophyta</taxon>
        <taxon>Tracheophyta</taxon>
        <taxon>Spermatophyta</taxon>
        <taxon>Magnoliopsida</taxon>
        <taxon>Liliopsida</taxon>
        <taxon>Araceae</taxon>
        <taxon>Aroideae</taxon>
        <taxon>Colocasieae</taxon>
        <taxon>Colocasia</taxon>
    </lineage>
</organism>
<dbReference type="AlphaFoldDB" id="A0A843WY26"/>
<evidence type="ECO:0000256" key="1">
    <source>
        <dbReference type="SAM" id="Phobius"/>
    </source>
</evidence>
<keyword evidence="3" id="KW-1185">Reference proteome</keyword>
<evidence type="ECO:0000313" key="2">
    <source>
        <dbReference type="EMBL" id="MQM15452.1"/>
    </source>
</evidence>
<reference evidence="2" key="1">
    <citation type="submission" date="2017-07" db="EMBL/GenBank/DDBJ databases">
        <title>Taro Niue Genome Assembly and Annotation.</title>
        <authorList>
            <person name="Atibalentja N."/>
            <person name="Keating K."/>
            <person name="Fields C.J."/>
        </authorList>
    </citation>
    <scope>NUCLEOTIDE SEQUENCE</scope>
    <source>
        <strain evidence="2">Niue_2</strain>
        <tissue evidence="2">Leaf</tissue>
    </source>
</reference>
<evidence type="ECO:0000313" key="3">
    <source>
        <dbReference type="Proteomes" id="UP000652761"/>
    </source>
</evidence>